<dbReference type="SUPFAM" id="SSF75304">
    <property type="entry name" value="Amidase signature (AS) enzymes"/>
    <property type="match status" value="1"/>
</dbReference>
<dbReference type="Gene3D" id="3.90.1300.10">
    <property type="entry name" value="Amidase signature (AS) domain"/>
    <property type="match status" value="1"/>
</dbReference>
<dbReference type="GO" id="GO:0000981">
    <property type="term" value="F:DNA-binding transcription factor activity, RNA polymerase II-specific"/>
    <property type="evidence" value="ECO:0007669"/>
    <property type="project" value="InterPro"/>
</dbReference>
<protein>
    <recommendedName>
        <fullName evidence="3">Zn(2)-C6 fungal-type domain-containing protein</fullName>
    </recommendedName>
</protein>
<dbReference type="PANTHER" id="PTHR42678">
    <property type="entry name" value="AMIDASE"/>
    <property type="match status" value="1"/>
</dbReference>
<keyword evidence="5" id="KW-1185">Reference proteome</keyword>
<dbReference type="CDD" id="cd00067">
    <property type="entry name" value="GAL4"/>
    <property type="match status" value="1"/>
</dbReference>
<dbReference type="InterPro" id="IPR001138">
    <property type="entry name" value="Zn2Cys6_DnaBD"/>
</dbReference>
<dbReference type="InterPro" id="IPR036864">
    <property type="entry name" value="Zn2-C6_fun-type_DNA-bd_sf"/>
</dbReference>
<dbReference type="SMART" id="SM00906">
    <property type="entry name" value="Fungal_trans"/>
    <property type="match status" value="1"/>
</dbReference>
<dbReference type="Proteomes" id="UP000288429">
    <property type="component" value="Unassembled WGS sequence"/>
</dbReference>
<dbReference type="PROSITE" id="PS50048">
    <property type="entry name" value="ZN2_CY6_FUNGAL_2"/>
    <property type="match status" value="1"/>
</dbReference>
<dbReference type="PROSITE" id="PS00463">
    <property type="entry name" value="ZN2_CY6_FUNGAL_1"/>
    <property type="match status" value="1"/>
</dbReference>
<comment type="caution">
    <text evidence="4">The sequence shown here is derived from an EMBL/GenBank/DDBJ whole genome shotgun (WGS) entry which is preliminary data.</text>
</comment>
<name>A0A428SEY2_9HYPO</name>
<feature type="domain" description="Zn(2)-C6 fungal-type" evidence="3">
    <location>
        <begin position="645"/>
        <end position="675"/>
    </location>
</feature>
<dbReference type="PANTHER" id="PTHR42678:SF11">
    <property type="entry name" value="AMIDASE FAMILY PROTEIN"/>
    <property type="match status" value="1"/>
</dbReference>
<gene>
    <name evidence="4" type="ORF">CDV31_016078</name>
</gene>
<dbReference type="CDD" id="cd12148">
    <property type="entry name" value="fungal_TF_MHR"/>
    <property type="match status" value="1"/>
</dbReference>
<dbReference type="Pfam" id="PF00172">
    <property type="entry name" value="Zn_clus"/>
    <property type="match status" value="1"/>
</dbReference>
<proteinExistence type="predicted"/>
<sequence>MKTLNLVGASIDDLQAALSSGSLTSVELVALYLRRVARYDCHGLALNSIPILNQHVFDEAAASDDRRANKHHVGRLEGIPYTVKDSYKVKGMTVASGSPAFKDLIANEDAFTVSAIRAEGGILLGRTNMPPMAYGGMQRGIYGRAESPYNPACLAAAWASGSSNGSAVSTAASMAAFGMAEETVSSGRSPASNNALVAYTPSRGWLSIRGNWPLYPTCDVVVPHTRTIDDLLRLLEVITAKDPVTRGDFWRDQPFIKLAEPWGALGPTAELFQSISEAVSLKGRRIAVPSMYIGGPVPHGAAPVFASDAVTQLWQHAQRELEALGAEIVIVPDFPAVTGYENPSLLPEGSARLPDDWNWYERGPMVAHGWESFLRDNADPELSSLSCVDEFNIFPHSMRTPAELKHVPASNSIHWGKLFSYTCETSIFETKNLEAAVNALEAMRKQLVDDYLEKHKCDFFVFPSQGDVAAADSDINPDAAAHAWKNGVWYSHGNRAFRHLGIPSVTVPMGIMAEKQMPVGLTFAGRAYDDAALLRWANAFEKRTRLRIEPLHTPALDSDVIQLKDASAALSRQARPLVNVETCEVSPDGTDTLLIKIRGKLEVGEDVQGVVSPVIEVTVNGQDIPSGQIHIISRSKSASFESVPACSRCSRLKQKCDRGTPRCRRCIAAGAECMAVNRQTSTEIPRSLQQHLEQQLEELQRIQSLPAVAGVRADGNCLRADLDKSHARTLEMVALSVGADMTPDLFDSDPKIQHQAKLFYPSERPPLKIPVRGLYFHDQTRSAGRAYAPQFSHFKATKIPIHVARRLFKNYKDEILPRFPCFMEEDLDHYFESFYGHGTLGQQQTTMPSFIVPMILAISSLTSNSHDFPKVAALSESLHADALENSQLLNTSSLASLQCLVLLIQLALLLPHTANCWFITGEAMRMAVGLGLHQEPDPAIIPDAAHAELRRRIFWTIYQLDRIVGIAAGCPVVLSDAHIGVRLPYNGGDPHTTPEWFGLQRSHGFSEAQFLIYTRIRIIQSQIHGVQFFDQPFPDHFENYDAWVHSMIDLVKSLVNQGATDGLARSRLESAAYQCEVLLHRPCSRNIAVSASSLIAAATASIQLITSHIQAVRSGGFIMAFELTNSAFQAGMVLLYVAESVR</sequence>
<keyword evidence="1" id="KW-0479">Metal-binding</keyword>
<dbReference type="Pfam" id="PF01425">
    <property type="entry name" value="Amidase"/>
    <property type="match status" value="1"/>
</dbReference>
<dbReference type="EMBL" id="NIZV01000478">
    <property type="protein sequence ID" value="RSL88336.1"/>
    <property type="molecule type" value="Genomic_DNA"/>
</dbReference>
<dbReference type="GO" id="GO:0008270">
    <property type="term" value="F:zinc ion binding"/>
    <property type="evidence" value="ECO:0007669"/>
    <property type="project" value="InterPro"/>
</dbReference>
<accession>A0A428SEY2</accession>
<evidence type="ECO:0000313" key="5">
    <source>
        <dbReference type="Proteomes" id="UP000288429"/>
    </source>
</evidence>
<reference evidence="4 5" key="1">
    <citation type="submission" date="2017-06" db="EMBL/GenBank/DDBJ databases">
        <title>Cmopartive genomic analysis of Ambrosia Fusariam Clade fungi.</title>
        <authorList>
            <person name="Stajich J.E."/>
            <person name="Carrillo J."/>
            <person name="Kijimoto T."/>
            <person name="Eskalen A."/>
            <person name="O'Donnell K."/>
            <person name="Kasson M."/>
        </authorList>
    </citation>
    <scope>NUCLEOTIDE SEQUENCE [LARGE SCALE GENOMIC DNA]</scope>
    <source>
        <strain evidence="4 5">NRRL 20438</strain>
    </source>
</reference>
<dbReference type="GO" id="GO:0006351">
    <property type="term" value="P:DNA-templated transcription"/>
    <property type="evidence" value="ECO:0007669"/>
    <property type="project" value="InterPro"/>
</dbReference>
<dbReference type="InterPro" id="IPR023631">
    <property type="entry name" value="Amidase_dom"/>
</dbReference>
<dbReference type="InterPro" id="IPR007219">
    <property type="entry name" value="XnlR_reg_dom"/>
</dbReference>
<evidence type="ECO:0000256" key="2">
    <source>
        <dbReference type="ARBA" id="ARBA00023242"/>
    </source>
</evidence>
<dbReference type="GO" id="GO:0003677">
    <property type="term" value="F:DNA binding"/>
    <property type="evidence" value="ECO:0007669"/>
    <property type="project" value="InterPro"/>
</dbReference>
<dbReference type="NCBIfam" id="NF005127">
    <property type="entry name" value="PRK06565.1"/>
    <property type="match status" value="1"/>
</dbReference>
<dbReference type="Pfam" id="PF04082">
    <property type="entry name" value="Fungal_trans"/>
    <property type="match status" value="1"/>
</dbReference>
<organism evidence="4 5">
    <name type="scientific">Fusarium ambrosium</name>
    <dbReference type="NCBI Taxonomy" id="131363"/>
    <lineage>
        <taxon>Eukaryota</taxon>
        <taxon>Fungi</taxon>
        <taxon>Dikarya</taxon>
        <taxon>Ascomycota</taxon>
        <taxon>Pezizomycotina</taxon>
        <taxon>Sordariomycetes</taxon>
        <taxon>Hypocreomycetidae</taxon>
        <taxon>Hypocreales</taxon>
        <taxon>Nectriaceae</taxon>
        <taxon>Fusarium</taxon>
        <taxon>Fusarium solani species complex</taxon>
    </lineage>
</organism>
<dbReference type="SUPFAM" id="SSF57701">
    <property type="entry name" value="Zn2/Cys6 DNA-binding domain"/>
    <property type="match status" value="1"/>
</dbReference>
<keyword evidence="2" id="KW-0539">Nucleus</keyword>
<dbReference type="InterPro" id="IPR036928">
    <property type="entry name" value="AS_sf"/>
</dbReference>
<evidence type="ECO:0000256" key="1">
    <source>
        <dbReference type="ARBA" id="ARBA00022723"/>
    </source>
</evidence>
<evidence type="ECO:0000313" key="4">
    <source>
        <dbReference type="EMBL" id="RSL88336.1"/>
    </source>
</evidence>
<dbReference type="AlphaFoldDB" id="A0A428SEY2"/>
<dbReference type="SMART" id="SM00066">
    <property type="entry name" value="GAL4"/>
    <property type="match status" value="1"/>
</dbReference>
<evidence type="ECO:0000259" key="3">
    <source>
        <dbReference type="PROSITE" id="PS50048"/>
    </source>
</evidence>
<dbReference type="Gene3D" id="4.10.240.10">
    <property type="entry name" value="Zn(2)-C6 fungal-type DNA-binding domain"/>
    <property type="match status" value="1"/>
</dbReference>